<feature type="transmembrane region" description="Helical" evidence="2">
    <location>
        <begin position="109"/>
        <end position="131"/>
    </location>
</feature>
<keyword evidence="2" id="KW-1133">Transmembrane helix</keyword>
<dbReference type="Proteomes" id="UP000570514">
    <property type="component" value="Unassembled WGS sequence"/>
</dbReference>
<feature type="transmembrane region" description="Helical" evidence="2">
    <location>
        <begin position="12"/>
        <end position="37"/>
    </location>
</feature>
<feature type="transmembrane region" description="Helical" evidence="2">
    <location>
        <begin position="309"/>
        <end position="327"/>
    </location>
</feature>
<evidence type="ECO:0000313" key="4">
    <source>
        <dbReference type="Proteomes" id="UP000570514"/>
    </source>
</evidence>
<evidence type="ECO:0000313" key="3">
    <source>
        <dbReference type="EMBL" id="NIK89146.1"/>
    </source>
</evidence>
<feature type="transmembrane region" description="Helical" evidence="2">
    <location>
        <begin position="258"/>
        <end position="278"/>
    </location>
</feature>
<dbReference type="EMBL" id="JAASRM010000001">
    <property type="protein sequence ID" value="NIK89146.1"/>
    <property type="molecule type" value="Genomic_DNA"/>
</dbReference>
<feature type="transmembrane region" description="Helical" evidence="2">
    <location>
        <begin position="378"/>
        <end position="402"/>
    </location>
</feature>
<evidence type="ECO:0000256" key="1">
    <source>
        <dbReference type="ARBA" id="ARBA00009617"/>
    </source>
</evidence>
<dbReference type="AlphaFoldDB" id="A0A846N0C9"/>
<comment type="caution">
    <text evidence="3">The sequence shown here is derived from an EMBL/GenBank/DDBJ whole genome shotgun (WGS) entry which is preliminary data.</text>
</comment>
<gene>
    <name evidence="3" type="ORF">FHS83_002464</name>
</gene>
<dbReference type="GO" id="GO:0008643">
    <property type="term" value="P:carbohydrate transport"/>
    <property type="evidence" value="ECO:0007669"/>
    <property type="project" value="InterPro"/>
</dbReference>
<dbReference type="PANTHER" id="PTHR11328">
    <property type="entry name" value="MAJOR FACILITATOR SUPERFAMILY DOMAIN-CONTAINING PROTEIN"/>
    <property type="match status" value="1"/>
</dbReference>
<proteinExistence type="inferred from homology"/>
<feature type="transmembrane region" description="Helical" evidence="2">
    <location>
        <begin position="422"/>
        <end position="442"/>
    </location>
</feature>
<reference evidence="3 4" key="1">
    <citation type="submission" date="2020-03" db="EMBL/GenBank/DDBJ databases">
        <title>Genomic Encyclopedia of Type Strains, Phase IV (KMG-IV): sequencing the most valuable type-strain genomes for metagenomic binning, comparative biology and taxonomic classification.</title>
        <authorList>
            <person name="Goeker M."/>
        </authorList>
    </citation>
    <scope>NUCLEOTIDE SEQUENCE [LARGE SCALE GENOMIC DNA]</scope>
    <source>
        <strain evidence="3 4">DSM 19867</strain>
    </source>
</reference>
<comment type="similarity">
    <text evidence="1">Belongs to the sodium:galactoside symporter (TC 2.A.2) family.</text>
</comment>
<keyword evidence="2" id="KW-0812">Transmembrane</keyword>
<dbReference type="GO" id="GO:0015293">
    <property type="term" value="F:symporter activity"/>
    <property type="evidence" value="ECO:0007669"/>
    <property type="project" value="InterPro"/>
</dbReference>
<dbReference type="InterPro" id="IPR036259">
    <property type="entry name" value="MFS_trans_sf"/>
</dbReference>
<dbReference type="Pfam" id="PF13347">
    <property type="entry name" value="MFS_2"/>
    <property type="match status" value="1"/>
</dbReference>
<protein>
    <submittedName>
        <fullName evidence="3">Oligogalacturonide transporter</fullName>
    </submittedName>
</protein>
<dbReference type="GO" id="GO:0005886">
    <property type="term" value="C:plasma membrane"/>
    <property type="evidence" value="ECO:0007669"/>
    <property type="project" value="TreeGrafter"/>
</dbReference>
<keyword evidence="4" id="KW-1185">Reference proteome</keyword>
<name>A0A846N0C9_9PROT</name>
<feature type="transmembrane region" description="Helical" evidence="2">
    <location>
        <begin position="143"/>
        <end position="169"/>
    </location>
</feature>
<evidence type="ECO:0000256" key="2">
    <source>
        <dbReference type="SAM" id="Phobius"/>
    </source>
</evidence>
<dbReference type="CDD" id="cd17332">
    <property type="entry name" value="MFS_MelB_like"/>
    <property type="match status" value="1"/>
</dbReference>
<feature type="transmembrane region" description="Helical" evidence="2">
    <location>
        <begin position="181"/>
        <end position="202"/>
    </location>
</feature>
<dbReference type="SUPFAM" id="SSF103473">
    <property type="entry name" value="MFS general substrate transporter"/>
    <property type="match status" value="1"/>
</dbReference>
<feature type="transmembrane region" description="Helical" evidence="2">
    <location>
        <begin position="284"/>
        <end position="302"/>
    </location>
</feature>
<feature type="transmembrane region" description="Helical" evidence="2">
    <location>
        <begin position="333"/>
        <end position="357"/>
    </location>
</feature>
<accession>A0A846N0C9</accession>
<dbReference type="Gene3D" id="1.20.1250.20">
    <property type="entry name" value="MFS general substrate transporter like domains"/>
    <property type="match status" value="1"/>
</dbReference>
<dbReference type="PANTHER" id="PTHR11328:SF24">
    <property type="entry name" value="MAJOR FACILITATOR SUPERFAMILY (MFS) PROFILE DOMAIN-CONTAINING PROTEIN"/>
    <property type="match status" value="1"/>
</dbReference>
<dbReference type="InterPro" id="IPR039672">
    <property type="entry name" value="MFS_2"/>
</dbReference>
<organism evidence="3 4">
    <name type="scientific">Rhizomicrobium palustre</name>
    <dbReference type="NCBI Taxonomy" id="189966"/>
    <lineage>
        <taxon>Bacteria</taxon>
        <taxon>Pseudomonadati</taxon>
        <taxon>Pseudomonadota</taxon>
        <taxon>Alphaproteobacteria</taxon>
        <taxon>Micropepsales</taxon>
        <taxon>Micropepsaceae</taxon>
        <taxon>Rhizomicrobium</taxon>
    </lineage>
</organism>
<sequence>MAARTVRPIHYIAYGLADVLGAGSMAVVAGWILFFYAAFCGLSATEASAIFAISRILDAIWSPLLGHFSDNLGNTWIGRRFGRRRFFLLVSIPLLPSFALMWVSGHSFAYYLFTYIFFELVYASILVPYGTLAPEMTDDYKKLSIFAGVRMLFAQVSAILAGILPKMIISVVGGKDSPDTFLYMGIIFSVLFMLVVTITYLFSWERELPPVKPGAVTEKKSPLDALTGLYKGVGSTLKVRAFRLHLGMYLGGYICQDVFNAAFTYFVVYALFGSVAVASTMMGAMAFTQLIAVAAFIPLILWLQPAPSYRLACFLYAAGIIGLYTLYKINPANVVMLLYIPVLIAGLGRGGLNFIPWNIYNYIADVDEVVTGQRREGIFAGVMIFTRKTTMAIAVMVVGLMLDASGFHQGAKTQTPEAINMIVGLMTVGPLLLLAFGAFVSFRFKLNKHTHATLMATIARFKSGETSPASEKDKAIVEDLSGFSYDSLWGNNTVLGTKK</sequence>
<dbReference type="RefSeq" id="WP_167083259.1">
    <property type="nucleotide sequence ID" value="NZ_BAAADC010000001.1"/>
</dbReference>
<feature type="transmembrane region" description="Helical" evidence="2">
    <location>
        <begin position="86"/>
        <end position="103"/>
    </location>
</feature>
<keyword evidence="2" id="KW-0472">Membrane</keyword>